<keyword evidence="4" id="KW-0804">Transcription</keyword>
<dbReference type="SUPFAM" id="SSF46785">
    <property type="entry name" value="Winged helix' DNA-binding domain"/>
    <property type="match status" value="1"/>
</dbReference>
<accession>A0ABV7HYV1</accession>
<comment type="caution">
    <text evidence="6">The sequence shown here is derived from an EMBL/GenBank/DDBJ whole genome shotgun (WGS) entry which is preliminary data.</text>
</comment>
<dbReference type="PANTHER" id="PTHR30537">
    <property type="entry name" value="HTH-TYPE TRANSCRIPTIONAL REGULATOR"/>
    <property type="match status" value="1"/>
</dbReference>
<evidence type="ECO:0000256" key="1">
    <source>
        <dbReference type="ARBA" id="ARBA00009437"/>
    </source>
</evidence>
<evidence type="ECO:0000313" key="7">
    <source>
        <dbReference type="Proteomes" id="UP001595647"/>
    </source>
</evidence>
<sequence>MKLPPLPSLRAFESAARNENFRQAAAELGMTPAAVSQHVRSLEDWLGVSLFERRARGVRLTPAGREFGKAVTAGFGTIAAAAERLTAGARSRTVRLACLPSVVTHWLAPRLPRFRAAHPDIQVAISYAAGAKTASEAAADLLIQHGTRPDTGAVPILSGATRPTCAPVYLHRRGPISDPRELLEADLLHDESPAAWRRWFAEGGLESPREAGPIFADFNLLLSSLTAGLGVALCPTALIADELSKGKLEILFDRPTDVEKAYWLTEAASLSPEAVLMRDWLLAEAAVAIPPDG</sequence>
<dbReference type="InterPro" id="IPR036388">
    <property type="entry name" value="WH-like_DNA-bd_sf"/>
</dbReference>
<evidence type="ECO:0000256" key="3">
    <source>
        <dbReference type="ARBA" id="ARBA00023125"/>
    </source>
</evidence>
<dbReference type="Pfam" id="PF00126">
    <property type="entry name" value="HTH_1"/>
    <property type="match status" value="1"/>
</dbReference>
<dbReference type="InterPro" id="IPR000847">
    <property type="entry name" value="LysR_HTH_N"/>
</dbReference>
<keyword evidence="2" id="KW-0805">Transcription regulation</keyword>
<protein>
    <submittedName>
        <fullName evidence="6">LysR substrate-binding domain-containing protein</fullName>
    </submittedName>
</protein>
<evidence type="ECO:0000313" key="6">
    <source>
        <dbReference type="EMBL" id="MFC3162633.1"/>
    </source>
</evidence>
<comment type="similarity">
    <text evidence="1">Belongs to the LysR transcriptional regulatory family.</text>
</comment>
<reference evidence="7" key="1">
    <citation type="journal article" date="2019" name="Int. J. Syst. Evol. Microbiol.">
        <title>The Global Catalogue of Microorganisms (GCM) 10K type strain sequencing project: providing services to taxonomists for standard genome sequencing and annotation.</title>
        <authorList>
            <consortium name="The Broad Institute Genomics Platform"/>
            <consortium name="The Broad Institute Genome Sequencing Center for Infectious Disease"/>
            <person name="Wu L."/>
            <person name="Ma J."/>
        </authorList>
    </citation>
    <scope>NUCLEOTIDE SEQUENCE [LARGE SCALE GENOMIC DNA]</scope>
    <source>
        <strain evidence="7">KCTC 52231</strain>
    </source>
</reference>
<dbReference type="PROSITE" id="PS50931">
    <property type="entry name" value="HTH_LYSR"/>
    <property type="match status" value="1"/>
</dbReference>
<dbReference type="SUPFAM" id="SSF53850">
    <property type="entry name" value="Periplasmic binding protein-like II"/>
    <property type="match status" value="1"/>
</dbReference>
<dbReference type="Gene3D" id="3.40.190.10">
    <property type="entry name" value="Periplasmic binding protein-like II"/>
    <property type="match status" value="2"/>
</dbReference>
<keyword evidence="3" id="KW-0238">DNA-binding</keyword>
<proteinExistence type="inferred from homology"/>
<name>A0ABV7HYV1_9HYPH</name>
<dbReference type="PRINTS" id="PR00039">
    <property type="entry name" value="HTHLYSR"/>
</dbReference>
<dbReference type="PANTHER" id="PTHR30537:SF79">
    <property type="entry name" value="TRANSCRIPTIONAL REGULATOR-RELATED"/>
    <property type="match status" value="1"/>
</dbReference>
<dbReference type="Proteomes" id="UP001595647">
    <property type="component" value="Unassembled WGS sequence"/>
</dbReference>
<dbReference type="InterPro" id="IPR058163">
    <property type="entry name" value="LysR-type_TF_proteobact-type"/>
</dbReference>
<dbReference type="EMBL" id="JBHRTG010000004">
    <property type="protein sequence ID" value="MFC3162633.1"/>
    <property type="molecule type" value="Genomic_DNA"/>
</dbReference>
<evidence type="ECO:0000256" key="4">
    <source>
        <dbReference type="ARBA" id="ARBA00023163"/>
    </source>
</evidence>
<dbReference type="Pfam" id="PF03466">
    <property type="entry name" value="LysR_substrate"/>
    <property type="match status" value="1"/>
</dbReference>
<gene>
    <name evidence="6" type="ORF">ACFOHV_04970</name>
</gene>
<evidence type="ECO:0000259" key="5">
    <source>
        <dbReference type="PROSITE" id="PS50931"/>
    </source>
</evidence>
<feature type="domain" description="HTH lysR-type" evidence="5">
    <location>
        <begin position="4"/>
        <end position="61"/>
    </location>
</feature>
<dbReference type="Gene3D" id="1.10.10.10">
    <property type="entry name" value="Winged helix-like DNA-binding domain superfamily/Winged helix DNA-binding domain"/>
    <property type="match status" value="1"/>
</dbReference>
<dbReference type="InterPro" id="IPR005119">
    <property type="entry name" value="LysR_subst-bd"/>
</dbReference>
<organism evidence="6 7">
    <name type="scientific">Ciceribacter thiooxidans</name>
    <dbReference type="NCBI Taxonomy" id="1969821"/>
    <lineage>
        <taxon>Bacteria</taxon>
        <taxon>Pseudomonadati</taxon>
        <taxon>Pseudomonadota</taxon>
        <taxon>Alphaproteobacteria</taxon>
        <taxon>Hyphomicrobiales</taxon>
        <taxon>Rhizobiaceae</taxon>
        <taxon>Ciceribacter</taxon>
    </lineage>
</organism>
<dbReference type="RefSeq" id="WP_182307435.1">
    <property type="nucleotide sequence ID" value="NZ_CP059896.1"/>
</dbReference>
<keyword evidence="7" id="KW-1185">Reference proteome</keyword>
<evidence type="ECO:0000256" key="2">
    <source>
        <dbReference type="ARBA" id="ARBA00023015"/>
    </source>
</evidence>
<dbReference type="InterPro" id="IPR036390">
    <property type="entry name" value="WH_DNA-bd_sf"/>
</dbReference>